<feature type="compositionally biased region" description="Basic and acidic residues" evidence="1">
    <location>
        <begin position="69"/>
        <end position="80"/>
    </location>
</feature>
<dbReference type="EMBL" id="JACGWJ010000028">
    <property type="protein sequence ID" value="KAL0307006.1"/>
    <property type="molecule type" value="Genomic_DNA"/>
</dbReference>
<dbReference type="AlphaFoldDB" id="A0AAW2KJL5"/>
<reference evidence="2" key="2">
    <citation type="journal article" date="2024" name="Plant">
        <title>Genomic evolution and insights into agronomic trait innovations of Sesamum species.</title>
        <authorList>
            <person name="Miao H."/>
            <person name="Wang L."/>
            <person name="Qu L."/>
            <person name="Liu H."/>
            <person name="Sun Y."/>
            <person name="Le M."/>
            <person name="Wang Q."/>
            <person name="Wei S."/>
            <person name="Zheng Y."/>
            <person name="Lin W."/>
            <person name="Duan Y."/>
            <person name="Cao H."/>
            <person name="Xiong S."/>
            <person name="Wang X."/>
            <person name="Wei L."/>
            <person name="Li C."/>
            <person name="Ma Q."/>
            <person name="Ju M."/>
            <person name="Zhao R."/>
            <person name="Li G."/>
            <person name="Mu C."/>
            <person name="Tian Q."/>
            <person name="Mei H."/>
            <person name="Zhang T."/>
            <person name="Gao T."/>
            <person name="Zhang H."/>
        </authorList>
    </citation>
    <scope>NUCLEOTIDE SEQUENCE</scope>
    <source>
        <strain evidence="2">G02</strain>
    </source>
</reference>
<accession>A0AAW2KJL5</accession>
<organism evidence="2">
    <name type="scientific">Sesamum radiatum</name>
    <name type="common">Black benniseed</name>
    <dbReference type="NCBI Taxonomy" id="300843"/>
    <lineage>
        <taxon>Eukaryota</taxon>
        <taxon>Viridiplantae</taxon>
        <taxon>Streptophyta</taxon>
        <taxon>Embryophyta</taxon>
        <taxon>Tracheophyta</taxon>
        <taxon>Spermatophyta</taxon>
        <taxon>Magnoliopsida</taxon>
        <taxon>eudicotyledons</taxon>
        <taxon>Gunneridae</taxon>
        <taxon>Pentapetalae</taxon>
        <taxon>asterids</taxon>
        <taxon>lamiids</taxon>
        <taxon>Lamiales</taxon>
        <taxon>Pedaliaceae</taxon>
        <taxon>Sesamum</taxon>
    </lineage>
</organism>
<evidence type="ECO:0000256" key="1">
    <source>
        <dbReference type="SAM" id="MobiDB-lite"/>
    </source>
</evidence>
<name>A0AAW2KJL5_SESRA</name>
<feature type="region of interest" description="Disordered" evidence="1">
    <location>
        <begin position="22"/>
        <end position="103"/>
    </location>
</feature>
<comment type="caution">
    <text evidence="2">The sequence shown here is derived from an EMBL/GenBank/DDBJ whole genome shotgun (WGS) entry which is preliminary data.</text>
</comment>
<reference evidence="2" key="1">
    <citation type="submission" date="2020-06" db="EMBL/GenBank/DDBJ databases">
        <authorList>
            <person name="Li T."/>
            <person name="Hu X."/>
            <person name="Zhang T."/>
            <person name="Song X."/>
            <person name="Zhang H."/>
            <person name="Dai N."/>
            <person name="Sheng W."/>
            <person name="Hou X."/>
            <person name="Wei L."/>
        </authorList>
    </citation>
    <scope>NUCLEOTIDE SEQUENCE</scope>
    <source>
        <strain evidence="2">G02</strain>
        <tissue evidence="2">Leaf</tissue>
    </source>
</reference>
<gene>
    <name evidence="2" type="ORF">Sradi_6117900</name>
</gene>
<protein>
    <submittedName>
        <fullName evidence="2">Uncharacterized protein</fullName>
    </submittedName>
</protein>
<proteinExistence type="predicted"/>
<sequence length="103" mass="11329">MSGERMGKDIFGGFESVIRSKDRVEEKRTMAAGSTDNSMRPYGQSPSCDDGRGRDSNLEVSSESVIPKTVREDPGEKERGSVGGETQQLLPHYRPLHNECGQV</sequence>
<evidence type="ECO:0000313" key="2">
    <source>
        <dbReference type="EMBL" id="KAL0307006.1"/>
    </source>
</evidence>